<dbReference type="EC" id="3.6.3.53" evidence="2"/>
<feature type="domain" description="Heavy metal binding" evidence="1">
    <location>
        <begin position="22"/>
        <end position="45"/>
    </location>
</feature>
<dbReference type="GO" id="GO:0016787">
    <property type="term" value="F:hydrolase activity"/>
    <property type="evidence" value="ECO:0007669"/>
    <property type="project" value="UniProtKB-KW"/>
</dbReference>
<keyword evidence="3" id="KW-1185">Reference proteome</keyword>
<evidence type="ECO:0000313" key="2">
    <source>
        <dbReference type="EMBL" id="ASJ73705.1"/>
    </source>
</evidence>
<dbReference type="AlphaFoldDB" id="A0A2Z2NT52"/>
<protein>
    <submittedName>
        <fullName evidence="2">Silver exporting P-type ATPase</fullName>
        <ecNumber evidence="2">3.6.3.53</ecNumber>
    </submittedName>
</protein>
<dbReference type="Pfam" id="PF19335">
    <property type="entry name" value="HMBD"/>
    <property type="match status" value="1"/>
</dbReference>
<name>A0A2Z2NT52_9GAMM</name>
<accession>A0A2Z2NT52</accession>
<reference evidence="2 3" key="1">
    <citation type="submission" date="2016-12" db="EMBL/GenBank/DDBJ databases">
        <authorList>
            <person name="Song W.-J."/>
            <person name="Kurnit D.M."/>
        </authorList>
    </citation>
    <scope>NUCLEOTIDE SEQUENCE [LARGE SCALE GENOMIC DNA]</scope>
    <source>
        <strain evidence="2 3">IMCC3135</strain>
    </source>
</reference>
<dbReference type="InterPro" id="IPR045800">
    <property type="entry name" value="HMBD"/>
</dbReference>
<sequence>MHMKEKSGEFDVLPEGYVGAIYTCSMHSEVRHPGPGACPLCSMGLECVGLQGEGPDSELHDITRRLWVGIGLSVPLLVLSTNGQVGVFFEVAAVIVTLVLLGQVMELRACEGMGKAVRAMLDMAAKIAQMIRSDSNRRRDRA</sequence>
<evidence type="ECO:0000313" key="3">
    <source>
        <dbReference type="Proteomes" id="UP000250079"/>
    </source>
</evidence>
<dbReference type="EMBL" id="CP018632">
    <property type="protein sequence ID" value="ASJ73705.1"/>
    <property type="molecule type" value="Genomic_DNA"/>
</dbReference>
<dbReference type="RefSeq" id="WP_169727383.1">
    <property type="nucleotide sequence ID" value="NZ_CP018632.1"/>
</dbReference>
<organism evidence="2 3">
    <name type="scientific">Granulosicoccus antarcticus IMCC3135</name>
    <dbReference type="NCBI Taxonomy" id="1192854"/>
    <lineage>
        <taxon>Bacteria</taxon>
        <taxon>Pseudomonadati</taxon>
        <taxon>Pseudomonadota</taxon>
        <taxon>Gammaproteobacteria</taxon>
        <taxon>Chromatiales</taxon>
        <taxon>Granulosicoccaceae</taxon>
        <taxon>Granulosicoccus</taxon>
    </lineage>
</organism>
<dbReference type="GO" id="GO:0046872">
    <property type="term" value="F:metal ion binding"/>
    <property type="evidence" value="ECO:0007669"/>
    <property type="project" value="InterPro"/>
</dbReference>
<gene>
    <name evidence="2" type="primary">silP</name>
    <name evidence="2" type="ORF">IMCC3135_18130</name>
</gene>
<dbReference type="Proteomes" id="UP000250079">
    <property type="component" value="Chromosome"/>
</dbReference>
<dbReference type="KEGG" id="gai:IMCC3135_18130"/>
<proteinExistence type="predicted"/>
<evidence type="ECO:0000259" key="1">
    <source>
        <dbReference type="Pfam" id="PF19335"/>
    </source>
</evidence>
<keyword evidence="2" id="KW-0378">Hydrolase</keyword>